<feature type="region of interest" description="Disordered" evidence="1">
    <location>
        <begin position="1"/>
        <end position="23"/>
    </location>
</feature>
<proteinExistence type="predicted"/>
<keyword evidence="3" id="KW-1185">Reference proteome</keyword>
<name>A0ABP5DVF9_9MICO</name>
<feature type="compositionally biased region" description="Pro residues" evidence="1">
    <location>
        <begin position="7"/>
        <end position="16"/>
    </location>
</feature>
<reference evidence="3" key="1">
    <citation type="journal article" date="2019" name="Int. J. Syst. Evol. Microbiol.">
        <title>The Global Catalogue of Microorganisms (GCM) 10K type strain sequencing project: providing services to taxonomists for standard genome sequencing and annotation.</title>
        <authorList>
            <consortium name="The Broad Institute Genomics Platform"/>
            <consortium name="The Broad Institute Genome Sequencing Center for Infectious Disease"/>
            <person name="Wu L."/>
            <person name="Ma J."/>
        </authorList>
    </citation>
    <scope>NUCLEOTIDE SEQUENCE [LARGE SCALE GENOMIC DNA]</scope>
    <source>
        <strain evidence="3">JCM 15628</strain>
    </source>
</reference>
<feature type="region of interest" description="Disordered" evidence="1">
    <location>
        <begin position="42"/>
        <end position="112"/>
    </location>
</feature>
<gene>
    <name evidence="2" type="ORF">GCM10009817_30690</name>
</gene>
<feature type="compositionally biased region" description="Basic and acidic residues" evidence="1">
    <location>
        <begin position="44"/>
        <end position="53"/>
    </location>
</feature>
<protein>
    <submittedName>
        <fullName evidence="2">Uncharacterized protein</fullName>
    </submittedName>
</protein>
<comment type="caution">
    <text evidence="2">The sequence shown here is derived from an EMBL/GenBank/DDBJ whole genome shotgun (WGS) entry which is preliminary data.</text>
</comment>
<evidence type="ECO:0000313" key="2">
    <source>
        <dbReference type="EMBL" id="GAA1987037.1"/>
    </source>
</evidence>
<evidence type="ECO:0000313" key="3">
    <source>
        <dbReference type="Proteomes" id="UP001500013"/>
    </source>
</evidence>
<feature type="compositionally biased region" description="Basic and acidic residues" evidence="1">
    <location>
        <begin position="94"/>
        <end position="112"/>
    </location>
</feature>
<dbReference type="EMBL" id="BAAAPU010000009">
    <property type="protein sequence ID" value="GAA1987037.1"/>
    <property type="molecule type" value="Genomic_DNA"/>
</dbReference>
<evidence type="ECO:0000256" key="1">
    <source>
        <dbReference type="SAM" id="MobiDB-lite"/>
    </source>
</evidence>
<sequence length="112" mass="12338">MEGPKLQLPPPGPGRAPRPTRRGQTAYVLGCSFVLAAGWWPNRTGREDVDGGGKWRKNRMPPDGSSRRAPRPAVPMDRYRIGGCMGEDLPTGRAPREKQAAPRHGDKQRRTA</sequence>
<accession>A0ABP5DVF9</accession>
<organism evidence="2 3">
    <name type="scientific">Terrabacter lapilli</name>
    <dbReference type="NCBI Taxonomy" id="436231"/>
    <lineage>
        <taxon>Bacteria</taxon>
        <taxon>Bacillati</taxon>
        <taxon>Actinomycetota</taxon>
        <taxon>Actinomycetes</taxon>
        <taxon>Micrococcales</taxon>
        <taxon>Intrasporangiaceae</taxon>
        <taxon>Terrabacter</taxon>
    </lineage>
</organism>
<dbReference type="Proteomes" id="UP001500013">
    <property type="component" value="Unassembled WGS sequence"/>
</dbReference>